<dbReference type="Pfam" id="PF02687">
    <property type="entry name" value="FtsX"/>
    <property type="match status" value="1"/>
</dbReference>
<dbReference type="InterPro" id="IPR051125">
    <property type="entry name" value="ABC-4/HrtB_transporter"/>
</dbReference>
<dbReference type="InterPro" id="IPR025857">
    <property type="entry name" value="MacB_PCD"/>
</dbReference>
<feature type="transmembrane region" description="Helical" evidence="6">
    <location>
        <begin position="25"/>
        <end position="44"/>
    </location>
</feature>
<evidence type="ECO:0000256" key="3">
    <source>
        <dbReference type="ARBA" id="ARBA00022692"/>
    </source>
</evidence>
<feature type="domain" description="MacB-like periplasmic core" evidence="8">
    <location>
        <begin position="29"/>
        <end position="223"/>
    </location>
</feature>
<evidence type="ECO:0000313" key="10">
    <source>
        <dbReference type="Proteomes" id="UP000646911"/>
    </source>
</evidence>
<feature type="transmembrane region" description="Helical" evidence="6">
    <location>
        <begin position="346"/>
        <end position="369"/>
    </location>
</feature>
<feature type="domain" description="ABC3 transporter permease C-terminal" evidence="7">
    <location>
        <begin position="306"/>
        <end position="418"/>
    </location>
</feature>
<gene>
    <name evidence="9" type="ORF">H8L47_11000</name>
</gene>
<feature type="transmembrane region" description="Helical" evidence="6">
    <location>
        <begin position="400"/>
        <end position="420"/>
    </location>
</feature>
<keyword evidence="4 6" id="KW-1133">Transmembrane helix</keyword>
<feature type="transmembrane region" description="Helical" evidence="6">
    <location>
        <begin position="279"/>
        <end position="296"/>
    </location>
</feature>
<dbReference type="Pfam" id="PF12704">
    <property type="entry name" value="MacB_PCD"/>
    <property type="match status" value="1"/>
</dbReference>
<dbReference type="RefSeq" id="WP_186953632.1">
    <property type="nucleotide sequence ID" value="NZ_JACOFX010000004.1"/>
</dbReference>
<dbReference type="PANTHER" id="PTHR43738:SF2">
    <property type="entry name" value="ABC TRANSPORTER PERMEASE"/>
    <property type="match status" value="1"/>
</dbReference>
<keyword evidence="5 6" id="KW-0472">Membrane</keyword>
<name>A0ABR6Z8I4_9BURK</name>
<organism evidence="9 10">
    <name type="scientific">Undibacterium umbellatum</name>
    <dbReference type="NCBI Taxonomy" id="2762300"/>
    <lineage>
        <taxon>Bacteria</taxon>
        <taxon>Pseudomonadati</taxon>
        <taxon>Pseudomonadota</taxon>
        <taxon>Betaproteobacteria</taxon>
        <taxon>Burkholderiales</taxon>
        <taxon>Oxalobacteraceae</taxon>
        <taxon>Undibacterium</taxon>
    </lineage>
</organism>
<evidence type="ECO:0000259" key="8">
    <source>
        <dbReference type="Pfam" id="PF12704"/>
    </source>
</evidence>
<feature type="transmembrane region" description="Helical" evidence="6">
    <location>
        <begin position="302"/>
        <end position="326"/>
    </location>
</feature>
<dbReference type="InterPro" id="IPR003838">
    <property type="entry name" value="ABC3_permease_C"/>
</dbReference>
<evidence type="ECO:0000256" key="4">
    <source>
        <dbReference type="ARBA" id="ARBA00022989"/>
    </source>
</evidence>
<reference evidence="9 10" key="1">
    <citation type="submission" date="2020-08" db="EMBL/GenBank/DDBJ databases">
        <title>Novel species isolated from subtropical streams in China.</title>
        <authorList>
            <person name="Lu H."/>
        </authorList>
    </citation>
    <scope>NUCLEOTIDE SEQUENCE [LARGE SCALE GENOMIC DNA]</scope>
    <source>
        <strain evidence="9 10">NL8W</strain>
    </source>
</reference>
<evidence type="ECO:0000256" key="6">
    <source>
        <dbReference type="SAM" id="Phobius"/>
    </source>
</evidence>
<protein>
    <submittedName>
        <fullName evidence="9">ABC transporter permease</fullName>
    </submittedName>
</protein>
<evidence type="ECO:0000256" key="1">
    <source>
        <dbReference type="ARBA" id="ARBA00004651"/>
    </source>
</evidence>
<keyword evidence="2" id="KW-1003">Cell membrane</keyword>
<comment type="subcellular location">
    <subcellularLocation>
        <location evidence="1">Cell membrane</location>
        <topology evidence="1">Multi-pass membrane protein</topology>
    </subcellularLocation>
</comment>
<dbReference type="EMBL" id="JACOFX010000004">
    <property type="protein sequence ID" value="MBC3908083.1"/>
    <property type="molecule type" value="Genomic_DNA"/>
</dbReference>
<evidence type="ECO:0000256" key="2">
    <source>
        <dbReference type="ARBA" id="ARBA00022475"/>
    </source>
</evidence>
<keyword evidence="3 6" id="KW-0812">Transmembrane</keyword>
<comment type="caution">
    <text evidence="9">The sequence shown here is derived from an EMBL/GenBank/DDBJ whole genome shotgun (WGS) entry which is preliminary data.</text>
</comment>
<evidence type="ECO:0000259" key="7">
    <source>
        <dbReference type="Pfam" id="PF02687"/>
    </source>
</evidence>
<evidence type="ECO:0000256" key="5">
    <source>
        <dbReference type="ARBA" id="ARBA00023136"/>
    </source>
</evidence>
<evidence type="ECO:0000313" key="9">
    <source>
        <dbReference type="EMBL" id="MBC3908083.1"/>
    </source>
</evidence>
<dbReference type="PANTHER" id="PTHR43738">
    <property type="entry name" value="ABC TRANSPORTER, MEMBRANE PROTEIN"/>
    <property type="match status" value="1"/>
</dbReference>
<keyword evidence="10" id="KW-1185">Reference proteome</keyword>
<sequence>MFSQLFSQLFYFLRLAGKSAWNRRLTLGLMLFVISLSVCLLLAVERLRNDARESFSHAVSGTDLVVGARTSPVQLMLYAVFRIGAATNNIAWQSYQDLLQDPAVAWAVPLSLGDSHRGFAVVGTTPDYFSRFRYGDAQGLQLRAGQAFGESADHLFAAVIGADVADNLGYQVGSKITLSHGTGDAALAEHADKPFKVVGVLARTGTPVDSSVHISLQSMQAIHLDWQGGAPVPGFSIAAEHARKFDLQPKEITAVLVGLHKRSMVFRLQRQINTKNGEALLAVLPGVALDQLWQVISIVERVLLAMSSLLVVLGSAGLLAVMLASLNERRRELAILRSAGAGPGHLFLMLMAESLGLTIAGAISGLLLLDVLTLAGKDWVQMHYGILIQSGLINATEIPLLGMVVLMGMLASLIPACLAYRNSLADGLTPRL</sequence>
<dbReference type="Proteomes" id="UP000646911">
    <property type="component" value="Unassembled WGS sequence"/>
</dbReference>
<accession>A0ABR6Z8I4</accession>
<proteinExistence type="predicted"/>